<dbReference type="EMBL" id="LT629710">
    <property type="protein sequence ID" value="SDO96782.1"/>
    <property type="molecule type" value="Genomic_DNA"/>
</dbReference>
<dbReference type="AlphaFoldDB" id="A0A1H0NVK3"/>
<dbReference type="Gene3D" id="3.40.190.10">
    <property type="entry name" value="Periplasmic binding protein-like II"/>
    <property type="match status" value="1"/>
</dbReference>
<dbReference type="STRING" id="1090615.SAMN04515671_2511"/>
<evidence type="ECO:0000313" key="4">
    <source>
        <dbReference type="Proteomes" id="UP000198741"/>
    </source>
</evidence>
<dbReference type="SUPFAM" id="SSF53850">
    <property type="entry name" value="Periplasmic binding protein-like II"/>
    <property type="match status" value="1"/>
</dbReference>
<feature type="domain" description="ABC-type glycine betaine transport system substrate-binding" evidence="2">
    <location>
        <begin position="76"/>
        <end position="335"/>
    </location>
</feature>
<dbReference type="Pfam" id="PF04069">
    <property type="entry name" value="OpuAC"/>
    <property type="match status" value="1"/>
</dbReference>
<keyword evidence="1" id="KW-0732">Signal</keyword>
<dbReference type="GO" id="GO:0043190">
    <property type="term" value="C:ATP-binding cassette (ABC) transporter complex"/>
    <property type="evidence" value="ECO:0007669"/>
    <property type="project" value="InterPro"/>
</dbReference>
<proteinExistence type="predicted"/>
<dbReference type="CDD" id="cd13606">
    <property type="entry name" value="PBP2_ProX_like"/>
    <property type="match status" value="1"/>
</dbReference>
<dbReference type="RefSeq" id="WP_090476282.1">
    <property type="nucleotide sequence ID" value="NZ_LT629710.1"/>
</dbReference>
<evidence type="ECO:0000259" key="2">
    <source>
        <dbReference type="Pfam" id="PF04069"/>
    </source>
</evidence>
<dbReference type="InterPro" id="IPR007210">
    <property type="entry name" value="ABC_Gly_betaine_transp_sub-bd"/>
</dbReference>
<evidence type="ECO:0000313" key="3">
    <source>
        <dbReference type="EMBL" id="SDO96782.1"/>
    </source>
</evidence>
<dbReference type="Gene3D" id="3.40.190.120">
    <property type="entry name" value="Osmoprotection protein (prox), domain 2"/>
    <property type="match status" value="1"/>
</dbReference>
<organism evidence="3 4">
    <name type="scientific">Nakamurella panacisegetis</name>
    <dbReference type="NCBI Taxonomy" id="1090615"/>
    <lineage>
        <taxon>Bacteria</taxon>
        <taxon>Bacillati</taxon>
        <taxon>Actinomycetota</taxon>
        <taxon>Actinomycetes</taxon>
        <taxon>Nakamurellales</taxon>
        <taxon>Nakamurellaceae</taxon>
        <taxon>Nakamurella</taxon>
    </lineage>
</organism>
<sequence length="340" mass="34056">MNRRLIGAVGALAASTLVLAACGSSSSSSPTTSSASAAAASAGATAGSGGASSASGGASSASGGASSAAGGGTTGPIVVGSANFDESVILMYIYADALKAKGVDATVKPKIGSREVYIPALKDGSIDLIPEYSGTLLAYFDKTSTAASSADIYKALPAVVGPAGMTVLEQSEAQDKDSIAVTADTAKKYNLKTIGDLASHASSMVLGAAPEFKTRADGVPGLDKTYGVKFGTFKTLDAGGKLSVTALKNGQVDAADLFTTDPSIPENGFVVLQDPKNLYTAQNVLPLIATKKVTPLITKTLNAVSAKLDTATLTALDKQEYGGTDAEKVAQDWLKAQGLS</sequence>
<feature type="chain" id="PRO_5039398853" evidence="1">
    <location>
        <begin position="21"/>
        <end position="340"/>
    </location>
</feature>
<dbReference type="Proteomes" id="UP000198741">
    <property type="component" value="Chromosome I"/>
</dbReference>
<reference evidence="3 4" key="1">
    <citation type="submission" date="2016-10" db="EMBL/GenBank/DDBJ databases">
        <authorList>
            <person name="de Groot N.N."/>
        </authorList>
    </citation>
    <scope>NUCLEOTIDE SEQUENCE [LARGE SCALE GENOMIC DNA]</scope>
    <source>
        <strain evidence="4">P4-7,KCTC 19426,CECT 7604</strain>
    </source>
</reference>
<dbReference type="OrthoDB" id="9781705at2"/>
<dbReference type="GO" id="GO:0022857">
    <property type="term" value="F:transmembrane transporter activity"/>
    <property type="evidence" value="ECO:0007669"/>
    <property type="project" value="InterPro"/>
</dbReference>
<protein>
    <submittedName>
        <fullName evidence="3">Osmoprotectant transport system substrate-binding protein</fullName>
    </submittedName>
</protein>
<keyword evidence="4" id="KW-1185">Reference proteome</keyword>
<name>A0A1H0NVK3_9ACTN</name>
<accession>A0A1H0NVK3</accession>
<feature type="signal peptide" evidence="1">
    <location>
        <begin position="1"/>
        <end position="20"/>
    </location>
</feature>
<dbReference type="PROSITE" id="PS51257">
    <property type="entry name" value="PROKAR_LIPOPROTEIN"/>
    <property type="match status" value="1"/>
</dbReference>
<gene>
    <name evidence="3" type="ORF">SAMN04515671_2511</name>
</gene>
<evidence type="ECO:0000256" key="1">
    <source>
        <dbReference type="SAM" id="SignalP"/>
    </source>
</evidence>